<feature type="transmembrane region" description="Helical" evidence="1">
    <location>
        <begin position="58"/>
        <end position="77"/>
    </location>
</feature>
<keyword evidence="1" id="KW-0812">Transmembrane</keyword>
<feature type="transmembrane region" description="Helical" evidence="1">
    <location>
        <begin position="89"/>
        <end position="110"/>
    </location>
</feature>
<accession>A0A8D8ZG93</accession>
<protein>
    <submittedName>
        <fullName evidence="2">Uncharacterized protein</fullName>
    </submittedName>
</protein>
<feature type="transmembrane region" description="Helical" evidence="1">
    <location>
        <begin position="122"/>
        <end position="144"/>
    </location>
</feature>
<name>A0A8D8ZG93_9HEMI</name>
<evidence type="ECO:0000256" key="1">
    <source>
        <dbReference type="SAM" id="Phobius"/>
    </source>
</evidence>
<keyword evidence="1" id="KW-0472">Membrane</keyword>
<sequence>MCVSELYGFGDKIYSRWLCFFGLMHSVVLGIHTLYAYNSGASSDHWHLYVDHFKPQEVQYYFTITLCTAIACVATLANTYEDVVTSMVMWVTGGIVFLVTCLSFLSYVTCISAGPSHVVKSFMLFSFMWPFVAMFCIFLNLLYLDEVLSNDVIDWQYLTDKFTVNLPLPHIN</sequence>
<reference evidence="2" key="1">
    <citation type="submission" date="2021-05" db="EMBL/GenBank/DDBJ databases">
        <authorList>
            <person name="Alioto T."/>
            <person name="Alioto T."/>
            <person name="Gomez Garrido J."/>
        </authorList>
    </citation>
    <scope>NUCLEOTIDE SEQUENCE</scope>
</reference>
<feature type="transmembrane region" description="Helical" evidence="1">
    <location>
        <begin position="14"/>
        <end position="37"/>
    </location>
</feature>
<proteinExistence type="predicted"/>
<keyword evidence="1" id="KW-1133">Transmembrane helix</keyword>
<evidence type="ECO:0000313" key="2">
    <source>
        <dbReference type="EMBL" id="CAG6746454.1"/>
    </source>
</evidence>
<dbReference type="EMBL" id="HBUF01509952">
    <property type="protein sequence ID" value="CAG6746454.1"/>
    <property type="molecule type" value="Transcribed_RNA"/>
</dbReference>
<organism evidence="2">
    <name type="scientific">Cacopsylla melanoneura</name>
    <dbReference type="NCBI Taxonomy" id="428564"/>
    <lineage>
        <taxon>Eukaryota</taxon>
        <taxon>Metazoa</taxon>
        <taxon>Ecdysozoa</taxon>
        <taxon>Arthropoda</taxon>
        <taxon>Hexapoda</taxon>
        <taxon>Insecta</taxon>
        <taxon>Pterygota</taxon>
        <taxon>Neoptera</taxon>
        <taxon>Paraneoptera</taxon>
        <taxon>Hemiptera</taxon>
        <taxon>Sternorrhyncha</taxon>
        <taxon>Psylloidea</taxon>
        <taxon>Psyllidae</taxon>
        <taxon>Psyllinae</taxon>
        <taxon>Cacopsylla</taxon>
    </lineage>
</organism>
<dbReference type="AlphaFoldDB" id="A0A8D8ZG93"/>